<dbReference type="AlphaFoldDB" id="A0A3D8RXM1"/>
<evidence type="ECO:0000256" key="1">
    <source>
        <dbReference type="SAM" id="MobiDB-lite"/>
    </source>
</evidence>
<sequence length="486" mass="56040">MASTTFHAFGLLPPEIRREIYMLATPPRVVHIQEEAQSEQSFEEQFRQRLDIRVHPDLVHFAPIWRRSIPGPVSQPTLESFGVTSSRGGPHQPWQSTRSTPEIPLRWLHDYPWVAYQIMRDNRLYSLTPVPPFLHVCRESRMVLMRWGYSLAFETRTNGPGTWFNFDRDVLFVDQDGGGFDILTGCPWTILGQFHSKDLKRIRKLALGASGGFLFPWELHDSCPTLALAIRLFPNLKELQIVQWEENNLWPWRNFGQSGPAQHPWCTGTGIKDMEGELCSLPVEEIDALIPLLSYTDGIRTDMPASGVLGEMLKCHKLKQQTDMEPVHGTGISSPASSLGFFEHQQQHLEQRLSTHRDKLAQYHQRFEPGLETFTWQIPRVQAVHIIPPSMAACLQHERQLAWEKFQKMKQNWRAQRTKTALPPLHLHSMVSYPWTASHLDDLDEDLYDIHFGPYYGDASDVLYQHARQWWAEEGMVSAPSSEAFF</sequence>
<dbReference type="GeneID" id="38116031"/>
<feature type="region of interest" description="Disordered" evidence="1">
    <location>
        <begin position="77"/>
        <end position="98"/>
    </location>
</feature>
<evidence type="ECO:0000313" key="4">
    <source>
        <dbReference type="Proteomes" id="UP000256690"/>
    </source>
</evidence>
<reference evidence="3 4" key="1">
    <citation type="journal article" date="2018" name="IMA Fungus">
        <title>IMA Genome-F 9: Draft genome sequence of Annulohypoxylon stygium, Aspergillus mulundensis, Berkeleyomyces basicola (syn. Thielaviopsis basicola), Ceratocystis smalleyi, two Cercospora beticola strains, Coleophoma cylindrospora, Fusarium fracticaudum, Phialophora cf. hyalina, and Morchella septimelata.</title>
        <authorList>
            <person name="Wingfield B.D."/>
            <person name="Bills G.F."/>
            <person name="Dong Y."/>
            <person name="Huang W."/>
            <person name="Nel W.J."/>
            <person name="Swalarsk-Parry B.S."/>
            <person name="Vaghefi N."/>
            <person name="Wilken P.M."/>
            <person name="An Z."/>
            <person name="de Beer Z.W."/>
            <person name="De Vos L."/>
            <person name="Chen L."/>
            <person name="Duong T.A."/>
            <person name="Gao Y."/>
            <person name="Hammerbacher A."/>
            <person name="Kikkert J.R."/>
            <person name="Li Y."/>
            <person name="Li H."/>
            <person name="Li K."/>
            <person name="Li Q."/>
            <person name="Liu X."/>
            <person name="Ma X."/>
            <person name="Naidoo K."/>
            <person name="Pethybridge S.J."/>
            <person name="Sun J."/>
            <person name="Steenkamp E.T."/>
            <person name="van der Nest M.A."/>
            <person name="van Wyk S."/>
            <person name="Wingfield M.J."/>
            <person name="Xiong C."/>
            <person name="Yue Q."/>
            <person name="Zhang X."/>
        </authorList>
    </citation>
    <scope>NUCLEOTIDE SEQUENCE [LARGE SCALE GENOMIC DNA]</scope>
    <source>
        <strain evidence="3 4">DSM 5745</strain>
    </source>
</reference>
<feature type="domain" description="2EXR" evidence="2">
    <location>
        <begin position="6"/>
        <end position="171"/>
    </location>
</feature>
<dbReference type="OrthoDB" id="3513892at2759"/>
<evidence type="ECO:0000313" key="3">
    <source>
        <dbReference type="EMBL" id="RDW78809.1"/>
    </source>
</evidence>
<evidence type="ECO:0000259" key="2">
    <source>
        <dbReference type="Pfam" id="PF20150"/>
    </source>
</evidence>
<dbReference type="RefSeq" id="XP_026603509.1">
    <property type="nucleotide sequence ID" value="XM_026747677.1"/>
</dbReference>
<dbReference type="PANTHER" id="PTHR35910:SF6">
    <property type="entry name" value="2EXR DOMAIN-CONTAINING PROTEIN"/>
    <property type="match status" value="1"/>
</dbReference>
<proteinExistence type="predicted"/>
<dbReference type="Proteomes" id="UP000256690">
    <property type="component" value="Unassembled WGS sequence"/>
</dbReference>
<keyword evidence="4" id="KW-1185">Reference proteome</keyword>
<dbReference type="PANTHER" id="PTHR35910">
    <property type="entry name" value="2EXR DOMAIN-CONTAINING PROTEIN"/>
    <property type="match status" value="1"/>
</dbReference>
<protein>
    <recommendedName>
        <fullName evidence="2">2EXR domain-containing protein</fullName>
    </recommendedName>
</protein>
<organism evidence="3 4">
    <name type="scientific">Aspergillus mulundensis</name>
    <dbReference type="NCBI Taxonomy" id="1810919"/>
    <lineage>
        <taxon>Eukaryota</taxon>
        <taxon>Fungi</taxon>
        <taxon>Dikarya</taxon>
        <taxon>Ascomycota</taxon>
        <taxon>Pezizomycotina</taxon>
        <taxon>Eurotiomycetes</taxon>
        <taxon>Eurotiomycetidae</taxon>
        <taxon>Eurotiales</taxon>
        <taxon>Aspergillaceae</taxon>
        <taxon>Aspergillus</taxon>
        <taxon>Aspergillus subgen. Nidulantes</taxon>
    </lineage>
</organism>
<dbReference type="Pfam" id="PF20150">
    <property type="entry name" value="2EXR"/>
    <property type="match status" value="1"/>
</dbReference>
<comment type="caution">
    <text evidence="3">The sequence shown here is derived from an EMBL/GenBank/DDBJ whole genome shotgun (WGS) entry which is preliminary data.</text>
</comment>
<dbReference type="EMBL" id="PVWQ01000006">
    <property type="protein sequence ID" value="RDW78809.1"/>
    <property type="molecule type" value="Genomic_DNA"/>
</dbReference>
<name>A0A3D8RXM1_9EURO</name>
<dbReference type="InterPro" id="IPR045518">
    <property type="entry name" value="2EXR"/>
</dbReference>
<accession>A0A3D8RXM1</accession>
<gene>
    <name evidence="3" type="ORF">DSM5745_05661</name>
</gene>